<sequence length="68" mass="7669">MTAEKVRENRLRRMADRQGLRLNKSPRRDPRALDFGTFTIVRGDEVVAGPGLTVDQVEEFLTNGPQGE</sequence>
<evidence type="ECO:0000256" key="1">
    <source>
        <dbReference type="SAM" id="MobiDB-lite"/>
    </source>
</evidence>
<protein>
    <submittedName>
        <fullName evidence="2">Uncharacterized protein</fullName>
    </submittedName>
</protein>
<reference evidence="2 3" key="1">
    <citation type="journal article" date="2019" name="Int. J. Syst. Evol. Microbiol.">
        <title>The Global Catalogue of Microorganisms (GCM) 10K type strain sequencing project: providing services to taxonomists for standard genome sequencing and annotation.</title>
        <authorList>
            <consortium name="The Broad Institute Genomics Platform"/>
            <consortium name="The Broad Institute Genome Sequencing Center for Infectious Disease"/>
            <person name="Wu L."/>
            <person name="Ma J."/>
        </authorList>
    </citation>
    <scope>NUCLEOTIDE SEQUENCE [LARGE SCALE GENOMIC DNA]</scope>
    <source>
        <strain evidence="2 3">JCM 14942</strain>
    </source>
</reference>
<evidence type="ECO:0000313" key="2">
    <source>
        <dbReference type="EMBL" id="GAA1544427.1"/>
    </source>
</evidence>
<feature type="region of interest" description="Disordered" evidence="1">
    <location>
        <begin position="1"/>
        <end position="29"/>
    </location>
</feature>
<feature type="compositionally biased region" description="Basic and acidic residues" evidence="1">
    <location>
        <begin position="1"/>
        <end position="19"/>
    </location>
</feature>
<dbReference type="Proteomes" id="UP001500842">
    <property type="component" value="Unassembled WGS sequence"/>
</dbReference>
<proteinExistence type="predicted"/>
<comment type="caution">
    <text evidence="2">The sequence shown here is derived from an EMBL/GenBank/DDBJ whole genome shotgun (WGS) entry which is preliminary data.</text>
</comment>
<accession>A0ABN2BNB3</accession>
<dbReference type="RefSeq" id="WP_141006966.1">
    <property type="nucleotide sequence ID" value="NZ_BAAAOR010000040.1"/>
</dbReference>
<evidence type="ECO:0000313" key="3">
    <source>
        <dbReference type="Proteomes" id="UP001500842"/>
    </source>
</evidence>
<organism evidence="2 3">
    <name type="scientific">Nocardioides humi</name>
    <dbReference type="NCBI Taxonomy" id="449461"/>
    <lineage>
        <taxon>Bacteria</taxon>
        <taxon>Bacillati</taxon>
        <taxon>Actinomycetota</taxon>
        <taxon>Actinomycetes</taxon>
        <taxon>Propionibacteriales</taxon>
        <taxon>Nocardioidaceae</taxon>
        <taxon>Nocardioides</taxon>
    </lineage>
</organism>
<name>A0ABN2BNB3_9ACTN</name>
<dbReference type="EMBL" id="BAAAOR010000040">
    <property type="protein sequence ID" value="GAA1544427.1"/>
    <property type="molecule type" value="Genomic_DNA"/>
</dbReference>
<keyword evidence="3" id="KW-1185">Reference proteome</keyword>
<gene>
    <name evidence="2" type="ORF">GCM10009788_53660</name>
</gene>